<dbReference type="Gene3D" id="3.90.190.20">
    <property type="entry name" value="Mur ligase, C-terminal domain"/>
    <property type="match status" value="1"/>
</dbReference>
<dbReference type="SUPFAM" id="SSF53623">
    <property type="entry name" value="MurD-like peptide ligases, catalytic domain"/>
    <property type="match status" value="1"/>
</dbReference>
<name>A0ABN6Y6Q1_9MICO</name>
<evidence type="ECO:0000259" key="10">
    <source>
        <dbReference type="Pfam" id="PF02875"/>
    </source>
</evidence>
<sequence>MPLHGRHQAENAAVAIAAVEAFLGRQVRLADDVLESGFAAVSSPGRLQLVSTDPTVLVDAAHNPHGAGALAQALGEVFDFDELVVVLGVLADKDVEGIVRALEPTGARFLVTRSESDRAIEADQLAPRVAAVVGADRVDIASRLDDALDDAREWASRADRRGVVVTGSITLVADALAIATDREWTER</sequence>
<evidence type="ECO:0000256" key="4">
    <source>
        <dbReference type="ARBA" id="ARBA00022723"/>
    </source>
</evidence>
<dbReference type="InterPro" id="IPR004101">
    <property type="entry name" value="Mur_ligase_C"/>
</dbReference>
<evidence type="ECO:0000256" key="9">
    <source>
        <dbReference type="ARBA" id="ARBA00047493"/>
    </source>
</evidence>
<dbReference type="EC" id="6.3.2.17" evidence="2"/>
<comment type="similarity">
    <text evidence="1">Belongs to the folylpolyglutamate synthase family.</text>
</comment>
<keyword evidence="12" id="KW-1185">Reference proteome</keyword>
<dbReference type="InterPro" id="IPR036615">
    <property type="entry name" value="Mur_ligase_C_dom_sf"/>
</dbReference>
<evidence type="ECO:0000313" key="11">
    <source>
        <dbReference type="EMBL" id="BDZ53022.1"/>
    </source>
</evidence>
<evidence type="ECO:0000256" key="2">
    <source>
        <dbReference type="ARBA" id="ARBA00013025"/>
    </source>
</evidence>
<dbReference type="SUPFAM" id="SSF53244">
    <property type="entry name" value="MurD-like peptide ligases, peptide-binding domain"/>
    <property type="match status" value="1"/>
</dbReference>
<keyword evidence="4" id="KW-0479">Metal-binding</keyword>
<keyword evidence="6" id="KW-0067">ATP-binding</keyword>
<evidence type="ECO:0000313" key="12">
    <source>
        <dbReference type="Proteomes" id="UP001321477"/>
    </source>
</evidence>
<dbReference type="InterPro" id="IPR001645">
    <property type="entry name" value="Folylpolyglutamate_synth"/>
</dbReference>
<evidence type="ECO:0000256" key="5">
    <source>
        <dbReference type="ARBA" id="ARBA00022741"/>
    </source>
</evidence>
<evidence type="ECO:0000256" key="3">
    <source>
        <dbReference type="ARBA" id="ARBA00022598"/>
    </source>
</evidence>
<keyword evidence="5" id="KW-0547">Nucleotide-binding</keyword>
<protein>
    <recommendedName>
        <fullName evidence="2">tetrahydrofolate synthase</fullName>
        <ecNumber evidence="2">6.3.2.17</ecNumber>
    </recommendedName>
    <alternativeName>
        <fullName evidence="8">Tetrahydrofolylpolyglutamate synthase</fullName>
    </alternativeName>
</protein>
<keyword evidence="7" id="KW-0460">Magnesium</keyword>
<organism evidence="11 12">
    <name type="scientific">Agromyces marinus</name>
    <dbReference type="NCBI Taxonomy" id="1389020"/>
    <lineage>
        <taxon>Bacteria</taxon>
        <taxon>Bacillati</taxon>
        <taxon>Actinomycetota</taxon>
        <taxon>Actinomycetes</taxon>
        <taxon>Micrococcales</taxon>
        <taxon>Microbacteriaceae</taxon>
        <taxon>Agromyces</taxon>
    </lineage>
</organism>
<evidence type="ECO:0000256" key="1">
    <source>
        <dbReference type="ARBA" id="ARBA00008276"/>
    </source>
</evidence>
<dbReference type="EMBL" id="AP027734">
    <property type="protein sequence ID" value="BDZ53022.1"/>
    <property type="molecule type" value="Genomic_DNA"/>
</dbReference>
<dbReference type="PANTHER" id="PTHR11136">
    <property type="entry name" value="FOLYLPOLYGLUTAMATE SYNTHASE-RELATED"/>
    <property type="match status" value="1"/>
</dbReference>
<evidence type="ECO:0000256" key="8">
    <source>
        <dbReference type="ARBA" id="ARBA00030592"/>
    </source>
</evidence>
<reference evidence="12" key="1">
    <citation type="journal article" date="2019" name="Int. J. Syst. Evol. Microbiol.">
        <title>The Global Catalogue of Microorganisms (GCM) 10K type strain sequencing project: providing services to taxonomists for standard genome sequencing and annotation.</title>
        <authorList>
            <consortium name="The Broad Institute Genomics Platform"/>
            <consortium name="The Broad Institute Genome Sequencing Center for Infectious Disease"/>
            <person name="Wu L."/>
            <person name="Ma J."/>
        </authorList>
    </citation>
    <scope>NUCLEOTIDE SEQUENCE [LARGE SCALE GENOMIC DNA]</scope>
    <source>
        <strain evidence="12">NBRC 109019</strain>
    </source>
</reference>
<evidence type="ECO:0000256" key="6">
    <source>
        <dbReference type="ARBA" id="ARBA00022840"/>
    </source>
</evidence>
<dbReference type="Proteomes" id="UP001321477">
    <property type="component" value="Chromosome"/>
</dbReference>
<proteinExistence type="inferred from homology"/>
<comment type="catalytic activity">
    <reaction evidence="9">
        <text>(6S)-5,6,7,8-tetrahydrofolyl-(gamma-L-Glu)(n) + L-glutamate + ATP = (6S)-5,6,7,8-tetrahydrofolyl-(gamma-L-Glu)(n+1) + ADP + phosphate + H(+)</text>
        <dbReference type="Rhea" id="RHEA:10580"/>
        <dbReference type="Rhea" id="RHEA-COMP:14738"/>
        <dbReference type="Rhea" id="RHEA-COMP:14740"/>
        <dbReference type="ChEBI" id="CHEBI:15378"/>
        <dbReference type="ChEBI" id="CHEBI:29985"/>
        <dbReference type="ChEBI" id="CHEBI:30616"/>
        <dbReference type="ChEBI" id="CHEBI:43474"/>
        <dbReference type="ChEBI" id="CHEBI:141005"/>
        <dbReference type="ChEBI" id="CHEBI:456216"/>
        <dbReference type="EC" id="6.3.2.17"/>
    </reaction>
</comment>
<dbReference type="Pfam" id="PF02875">
    <property type="entry name" value="Mur_ligase_C"/>
    <property type="match status" value="1"/>
</dbReference>
<dbReference type="PANTHER" id="PTHR11136:SF0">
    <property type="entry name" value="DIHYDROFOLATE SYNTHETASE-RELATED"/>
    <property type="match status" value="1"/>
</dbReference>
<accession>A0ABN6Y6Q1</accession>
<dbReference type="InterPro" id="IPR036565">
    <property type="entry name" value="Mur-like_cat_sf"/>
</dbReference>
<feature type="domain" description="Mur ligase C-terminal" evidence="10">
    <location>
        <begin position="45"/>
        <end position="168"/>
    </location>
</feature>
<keyword evidence="3" id="KW-0436">Ligase</keyword>
<dbReference type="Gene3D" id="3.40.1190.10">
    <property type="entry name" value="Mur-like, catalytic domain"/>
    <property type="match status" value="1"/>
</dbReference>
<evidence type="ECO:0000256" key="7">
    <source>
        <dbReference type="ARBA" id="ARBA00022842"/>
    </source>
</evidence>
<gene>
    <name evidence="11" type="ORF">GCM10025870_00950</name>
</gene>